<evidence type="ECO:0000313" key="2">
    <source>
        <dbReference type="EMBL" id="QQO64400.1"/>
    </source>
</evidence>
<gene>
    <name evidence="2" type="ORF">JI723_10810</name>
</gene>
<name>A0ABX7AKH9_9GAMM</name>
<keyword evidence="3" id="KW-1185">Reference proteome</keyword>
<dbReference type="Pfam" id="PF24886">
    <property type="entry name" value="DUF7740"/>
    <property type="match status" value="1"/>
</dbReference>
<dbReference type="GeneID" id="92279212"/>
<proteinExistence type="predicted"/>
<protein>
    <recommendedName>
        <fullName evidence="1">DUF7740 domain-containing protein</fullName>
    </recommendedName>
</protein>
<dbReference type="RefSeq" id="WP_306803278.1">
    <property type="nucleotide sequence ID" value="NZ_CP067099.1"/>
</dbReference>
<feature type="domain" description="DUF7740" evidence="1">
    <location>
        <begin position="7"/>
        <end position="42"/>
    </location>
</feature>
<evidence type="ECO:0000313" key="3">
    <source>
        <dbReference type="Proteomes" id="UP000596157"/>
    </source>
</evidence>
<sequence length="47" mass="5495">MKNEAEAFMSVLTTLKLCWAIHKYNEAVSKCVGLLKRKFKEHLAYIH</sequence>
<organism evidence="2 3">
    <name type="scientific">Providencia manganoxydans</name>
    <dbReference type="NCBI Taxonomy" id="2923283"/>
    <lineage>
        <taxon>Bacteria</taxon>
        <taxon>Pseudomonadati</taxon>
        <taxon>Pseudomonadota</taxon>
        <taxon>Gammaproteobacteria</taxon>
        <taxon>Enterobacterales</taxon>
        <taxon>Morganellaceae</taxon>
        <taxon>Providencia</taxon>
    </lineage>
</organism>
<evidence type="ECO:0000259" key="1">
    <source>
        <dbReference type="Pfam" id="PF24886"/>
    </source>
</evidence>
<dbReference type="EMBL" id="CP067099">
    <property type="protein sequence ID" value="QQO64400.1"/>
    <property type="molecule type" value="Genomic_DNA"/>
</dbReference>
<dbReference type="Proteomes" id="UP000596157">
    <property type="component" value="Chromosome"/>
</dbReference>
<accession>A0ABX7AKH9</accession>
<reference evidence="3" key="1">
    <citation type="submission" date="2021-01" db="EMBL/GenBank/DDBJ databases">
        <title>Providencia vermicola LLDRA6, a soil-borne Mn(II)-oxidizing bacterium, exploits a strategy of superoxide production coupled to hydrogen peroxide consumption to generate Mn oxides, as revealed by transcriptional up-regulation of genes for phenylacetic acid catabolism.</title>
        <authorList>
            <person name="Chen S."/>
            <person name="Ding Z."/>
            <person name="Chen J."/>
            <person name="Luo J."/>
            <person name="Ruan X."/>
            <person name="Li Z."/>
            <person name="Liao F."/>
            <person name="He J."/>
            <person name="Li D."/>
        </authorList>
    </citation>
    <scope>NUCLEOTIDE SEQUENCE [LARGE SCALE GENOMIC DNA]</scope>
    <source>
        <strain evidence="3">LLDRA6</strain>
    </source>
</reference>
<dbReference type="InterPro" id="IPR056642">
    <property type="entry name" value="DUF7740"/>
</dbReference>